<proteinExistence type="predicted"/>
<keyword evidence="2" id="KW-1185">Reference proteome</keyword>
<dbReference type="EMBL" id="AP025592">
    <property type="protein sequence ID" value="BDG07565.1"/>
    <property type="molecule type" value="Genomic_DNA"/>
</dbReference>
<name>A0ABN6N306_9BACT</name>
<gene>
    <name evidence="1" type="ORF">AMPC_06780</name>
</gene>
<reference evidence="2" key="1">
    <citation type="journal article" date="2022" name="Int. J. Syst. Evol. Microbiol.">
        <title>Anaeromyxobacter oryzae sp. nov., Anaeromyxobacter diazotrophicus sp. nov. and Anaeromyxobacter paludicola sp. nov., isolated from paddy soils.</title>
        <authorList>
            <person name="Itoh H."/>
            <person name="Xu Z."/>
            <person name="Mise K."/>
            <person name="Masuda Y."/>
            <person name="Ushijima N."/>
            <person name="Hayakawa C."/>
            <person name="Shiratori Y."/>
            <person name="Senoo K."/>
        </authorList>
    </citation>
    <scope>NUCLEOTIDE SEQUENCE [LARGE SCALE GENOMIC DNA]</scope>
    <source>
        <strain evidence="2">Red630</strain>
    </source>
</reference>
<protein>
    <submittedName>
        <fullName evidence="1">Uncharacterized protein</fullName>
    </submittedName>
</protein>
<sequence>MAKVGGEVDCLCTKCGLTLAHTVIAMLGDQPVKVECNTCHGVHKYRSAPAGRPAGAGRSAAGKPARAPAAQKVVIGFDELLRERNMAAAQRYSPKVTYGVDQVIEHPTFGLGFVSEVKDGGKVSVTFRTEVKVLVHGKA</sequence>
<accession>A0ABN6N306</accession>
<organism evidence="1 2">
    <name type="scientific">Anaeromyxobacter paludicola</name>
    <dbReference type="NCBI Taxonomy" id="2918171"/>
    <lineage>
        <taxon>Bacteria</taxon>
        <taxon>Pseudomonadati</taxon>
        <taxon>Myxococcota</taxon>
        <taxon>Myxococcia</taxon>
        <taxon>Myxococcales</taxon>
        <taxon>Cystobacterineae</taxon>
        <taxon>Anaeromyxobacteraceae</taxon>
        <taxon>Anaeromyxobacter</taxon>
    </lineage>
</organism>
<evidence type="ECO:0000313" key="1">
    <source>
        <dbReference type="EMBL" id="BDG07565.1"/>
    </source>
</evidence>
<dbReference type="Proteomes" id="UP001162734">
    <property type="component" value="Chromosome"/>
</dbReference>
<dbReference type="RefSeq" id="WP_248344353.1">
    <property type="nucleotide sequence ID" value="NZ_AP025592.1"/>
</dbReference>
<evidence type="ECO:0000313" key="2">
    <source>
        <dbReference type="Proteomes" id="UP001162734"/>
    </source>
</evidence>